<sequence>MQTAFQILPASIREAWHPRTIRRGHGKGWRNELGGYCQYLPTRKAVRLRPELGEVFRALARHKMPSCRLLTVFLRRVGDALKVVGEKMRRLVVDSEALLPAIKCTQMVA</sequence>
<organism evidence="1 2">
    <name type="scientific">Acidithiobacillus ferridurans</name>
    <dbReference type="NCBI Taxonomy" id="1232575"/>
    <lineage>
        <taxon>Bacteria</taxon>
        <taxon>Pseudomonadati</taxon>
        <taxon>Pseudomonadota</taxon>
        <taxon>Acidithiobacillia</taxon>
        <taxon>Acidithiobacillales</taxon>
        <taxon>Acidithiobacillaceae</taxon>
        <taxon>Acidithiobacillus</taxon>
    </lineage>
</organism>
<dbReference type="KEGG" id="afj:AFERRID_07600"/>
<dbReference type="AlphaFoldDB" id="A0A2Z6IG34"/>
<evidence type="ECO:0000313" key="1">
    <source>
        <dbReference type="EMBL" id="BBF64542.1"/>
    </source>
</evidence>
<accession>A0A2Z6IG34</accession>
<evidence type="ECO:0000313" key="2">
    <source>
        <dbReference type="Proteomes" id="UP000280188"/>
    </source>
</evidence>
<protein>
    <submittedName>
        <fullName evidence="1">Uncharacterized protein</fullName>
    </submittedName>
</protein>
<gene>
    <name evidence="1" type="ORF">AFERRID_07600</name>
</gene>
<dbReference type="Proteomes" id="UP000280188">
    <property type="component" value="Chromosome"/>
</dbReference>
<name>A0A2Z6IG34_ACIFI</name>
<dbReference type="EMBL" id="AP018795">
    <property type="protein sequence ID" value="BBF64542.1"/>
    <property type="molecule type" value="Genomic_DNA"/>
</dbReference>
<proteinExistence type="predicted"/>
<keyword evidence="2" id="KW-1185">Reference proteome</keyword>
<reference evidence="1 2" key="1">
    <citation type="journal article" date="2018" name="Microbiol. Resour. Announc.">
        <title>Complete Genome Sequence of Acidithiobacillus ferridurans JCM 18981.</title>
        <authorList>
            <person name="Miyauchi T."/>
            <person name="Kouzuma A."/>
            <person name="Abe T."/>
            <person name="Watanabe K."/>
        </authorList>
    </citation>
    <scope>NUCLEOTIDE SEQUENCE [LARGE SCALE GENOMIC DNA]</scope>
    <source>
        <strain evidence="2">ATCC 33020 / DSM 29468 / JCM 18981 / 11Fe</strain>
    </source>
</reference>